<evidence type="ECO:0000313" key="7">
    <source>
        <dbReference type="EMBL" id="SJZ54701.1"/>
    </source>
</evidence>
<evidence type="ECO:0000256" key="4">
    <source>
        <dbReference type="ARBA" id="ARBA00022723"/>
    </source>
</evidence>
<dbReference type="InterPro" id="IPR049557">
    <property type="entry name" value="Transketolase_CS"/>
</dbReference>
<keyword evidence="5" id="KW-0786">Thiamine pyrophosphate</keyword>
<dbReference type="Proteomes" id="UP000191153">
    <property type="component" value="Unassembled WGS sequence"/>
</dbReference>
<accession>A0A1T4LJ87</accession>
<keyword evidence="3" id="KW-0808">Transferase</keyword>
<keyword evidence="4" id="KW-0479">Metal-binding</keyword>
<dbReference type="PROSITE" id="PS00801">
    <property type="entry name" value="TRANSKETOLASE_1"/>
    <property type="match status" value="1"/>
</dbReference>
<dbReference type="Gene3D" id="3.40.50.970">
    <property type="match status" value="1"/>
</dbReference>
<sequence length="265" mass="30034">MEKKCKELRKKILQMINEAGSGHPGGSLSGVELLYVLYKKIAYYNLENLEDEKRDRIIISKGHASPLVYTILNEFKFFKEEEIKNFRKKGALLQGHVHREVPGVELSTGSLGMGLGYSCGVAISGKLKKLDYKVFCYLGDGELQEGSVWESFMSAGTRKLNNLCAIIDYNKVQENGFVEDIKSLEPLKAKLEAFGWRVYDIDGHNLKEVENSYLKFLDEKEKPVAIIGNTVKGKGVSFMEFNNTWHGKAPNKEELERAIKEIEEE</sequence>
<comment type="similarity">
    <text evidence="2">Belongs to the transketolase family.</text>
</comment>
<dbReference type="PANTHER" id="PTHR47514:SF1">
    <property type="entry name" value="TRANSKETOLASE N-TERMINAL SECTION-RELATED"/>
    <property type="match status" value="1"/>
</dbReference>
<evidence type="ECO:0000256" key="1">
    <source>
        <dbReference type="ARBA" id="ARBA00001964"/>
    </source>
</evidence>
<dbReference type="InterPro" id="IPR005474">
    <property type="entry name" value="Transketolase_N"/>
</dbReference>
<protein>
    <submittedName>
        <fullName evidence="7">Transketolase</fullName>
    </submittedName>
</protein>
<dbReference type="SUPFAM" id="SSF52518">
    <property type="entry name" value="Thiamin diphosphate-binding fold (THDP-binding)"/>
    <property type="match status" value="1"/>
</dbReference>
<dbReference type="AlphaFoldDB" id="A0A1T4LJ87"/>
<dbReference type="PANTHER" id="PTHR47514">
    <property type="entry name" value="TRANSKETOLASE N-TERMINAL SECTION-RELATED"/>
    <property type="match status" value="1"/>
</dbReference>
<evidence type="ECO:0000259" key="6">
    <source>
        <dbReference type="Pfam" id="PF00456"/>
    </source>
</evidence>
<evidence type="ECO:0000256" key="5">
    <source>
        <dbReference type="ARBA" id="ARBA00023052"/>
    </source>
</evidence>
<dbReference type="GO" id="GO:0046872">
    <property type="term" value="F:metal ion binding"/>
    <property type="evidence" value="ECO:0007669"/>
    <property type="project" value="UniProtKB-KW"/>
</dbReference>
<dbReference type="RefSeq" id="WP_234977884.1">
    <property type="nucleotide sequence ID" value="NZ_FUWX01000006.1"/>
</dbReference>
<evidence type="ECO:0000256" key="2">
    <source>
        <dbReference type="ARBA" id="ARBA00007131"/>
    </source>
</evidence>
<proteinExistence type="inferred from homology"/>
<evidence type="ECO:0000313" key="8">
    <source>
        <dbReference type="Proteomes" id="UP000191153"/>
    </source>
</evidence>
<comment type="cofactor">
    <cofactor evidence="1">
        <name>thiamine diphosphate</name>
        <dbReference type="ChEBI" id="CHEBI:58937"/>
    </cofactor>
</comment>
<reference evidence="7 8" key="1">
    <citation type="submission" date="2017-02" db="EMBL/GenBank/DDBJ databases">
        <authorList>
            <person name="Peterson S.W."/>
        </authorList>
    </citation>
    <scope>NUCLEOTIDE SEQUENCE [LARGE SCALE GENOMIC DNA]</scope>
    <source>
        <strain evidence="7 8">ATCC 700028</strain>
    </source>
</reference>
<feature type="domain" description="Transketolase N-terminal" evidence="6">
    <location>
        <begin position="7"/>
        <end position="257"/>
    </location>
</feature>
<dbReference type="CDD" id="cd02012">
    <property type="entry name" value="TPP_TK"/>
    <property type="match status" value="1"/>
</dbReference>
<dbReference type="EMBL" id="FUWX01000006">
    <property type="protein sequence ID" value="SJZ54701.1"/>
    <property type="molecule type" value="Genomic_DNA"/>
</dbReference>
<keyword evidence="8" id="KW-1185">Reference proteome</keyword>
<organism evidence="7 8">
    <name type="scientific">Cetobacterium ceti</name>
    <dbReference type="NCBI Taxonomy" id="180163"/>
    <lineage>
        <taxon>Bacteria</taxon>
        <taxon>Fusobacteriati</taxon>
        <taxon>Fusobacteriota</taxon>
        <taxon>Fusobacteriia</taxon>
        <taxon>Fusobacteriales</taxon>
        <taxon>Fusobacteriaceae</taxon>
        <taxon>Cetobacterium</taxon>
    </lineage>
</organism>
<dbReference type="InterPro" id="IPR029061">
    <property type="entry name" value="THDP-binding"/>
</dbReference>
<gene>
    <name evidence="7" type="ORF">SAMN02745174_00876</name>
</gene>
<dbReference type="STRING" id="180163.SAMN02745174_00876"/>
<dbReference type="Pfam" id="PF00456">
    <property type="entry name" value="Transketolase_N"/>
    <property type="match status" value="1"/>
</dbReference>
<name>A0A1T4LJ87_9FUSO</name>
<dbReference type="GO" id="GO:0016740">
    <property type="term" value="F:transferase activity"/>
    <property type="evidence" value="ECO:0007669"/>
    <property type="project" value="UniProtKB-KW"/>
</dbReference>
<evidence type="ECO:0000256" key="3">
    <source>
        <dbReference type="ARBA" id="ARBA00022679"/>
    </source>
</evidence>